<proteinExistence type="inferred from homology"/>
<dbReference type="InterPro" id="IPR026045">
    <property type="entry name" value="Ferric-bd"/>
</dbReference>
<keyword evidence="2" id="KW-0732">Signal</keyword>
<evidence type="ECO:0000256" key="3">
    <source>
        <dbReference type="PIRSR" id="PIRSR002825-1"/>
    </source>
</evidence>
<dbReference type="GO" id="GO:0030288">
    <property type="term" value="C:outer membrane-bounded periplasmic space"/>
    <property type="evidence" value="ECO:0007669"/>
    <property type="project" value="TreeGrafter"/>
</dbReference>
<evidence type="ECO:0000313" key="4">
    <source>
        <dbReference type="EMBL" id="OOV87982.1"/>
    </source>
</evidence>
<protein>
    <submittedName>
        <fullName evidence="4">Iron ABC transporter substrate-binding protein</fullName>
    </submittedName>
</protein>
<dbReference type="GO" id="GO:0046872">
    <property type="term" value="F:metal ion binding"/>
    <property type="evidence" value="ECO:0007669"/>
    <property type="project" value="UniProtKB-KW"/>
</dbReference>
<name>A0A1T1HDU5_OCELI</name>
<dbReference type="SUPFAM" id="SSF53850">
    <property type="entry name" value="Periplasmic binding protein-like II"/>
    <property type="match status" value="1"/>
</dbReference>
<evidence type="ECO:0000256" key="1">
    <source>
        <dbReference type="ARBA" id="ARBA00008520"/>
    </source>
</evidence>
<accession>A0A1T1HDU5</accession>
<dbReference type="Pfam" id="PF13416">
    <property type="entry name" value="SBP_bac_8"/>
    <property type="match status" value="1"/>
</dbReference>
<dbReference type="STRING" id="966.BTA35_0207990"/>
<comment type="caution">
    <text evidence="4">The sequence shown here is derived from an EMBL/GenBank/DDBJ whole genome shotgun (WGS) entry which is preliminary data.</text>
</comment>
<dbReference type="Proteomes" id="UP000190064">
    <property type="component" value="Unassembled WGS sequence"/>
</dbReference>
<dbReference type="Gene3D" id="3.40.190.10">
    <property type="entry name" value="Periplasmic binding protein-like II"/>
    <property type="match status" value="2"/>
</dbReference>
<dbReference type="PIRSF" id="PIRSF002825">
    <property type="entry name" value="CfbpA"/>
    <property type="match status" value="1"/>
</dbReference>
<dbReference type="InterPro" id="IPR006059">
    <property type="entry name" value="SBP"/>
</dbReference>
<organism evidence="4 5">
    <name type="scientific">Oceanospirillum linum</name>
    <dbReference type="NCBI Taxonomy" id="966"/>
    <lineage>
        <taxon>Bacteria</taxon>
        <taxon>Pseudomonadati</taxon>
        <taxon>Pseudomonadota</taxon>
        <taxon>Gammaproteobacteria</taxon>
        <taxon>Oceanospirillales</taxon>
        <taxon>Oceanospirillaceae</taxon>
        <taxon>Oceanospirillum</taxon>
    </lineage>
</organism>
<comment type="similarity">
    <text evidence="1">Belongs to the bacterial solute-binding protein 1 family.</text>
</comment>
<reference evidence="4" key="1">
    <citation type="submission" date="2017-02" db="EMBL/GenBank/DDBJ databases">
        <title>Draft Genome Sequence of the Salt Water Bacterium Oceanospirillum linum ATCC 11336.</title>
        <authorList>
            <person name="Trachtenberg A.M."/>
            <person name="Carney J.G."/>
            <person name="Linnane J.D."/>
            <person name="Rheaume B.A."/>
            <person name="Pitts N.L."/>
            <person name="Mykles D.L."/>
            <person name="Maclea K.S."/>
        </authorList>
    </citation>
    <scope>NUCLEOTIDE SEQUENCE [LARGE SCALE GENOMIC DNA]</scope>
    <source>
        <strain evidence="4">ATCC 11336</strain>
    </source>
</reference>
<keyword evidence="5" id="KW-1185">Reference proteome</keyword>
<gene>
    <name evidence="4" type="ORF">BTA35_0207990</name>
</gene>
<keyword evidence="3" id="KW-0408">Iron</keyword>
<dbReference type="CDD" id="cd13542">
    <property type="entry name" value="PBP2_FutA1_ilke"/>
    <property type="match status" value="1"/>
</dbReference>
<feature type="binding site" evidence="3">
    <location>
        <position position="212"/>
    </location>
    <ligand>
        <name>Fe cation</name>
        <dbReference type="ChEBI" id="CHEBI:24875"/>
    </ligand>
</feature>
<evidence type="ECO:0000313" key="5">
    <source>
        <dbReference type="Proteomes" id="UP000190064"/>
    </source>
</evidence>
<dbReference type="EMBL" id="MTSD02000002">
    <property type="protein sequence ID" value="OOV87982.1"/>
    <property type="molecule type" value="Genomic_DNA"/>
</dbReference>
<feature type="binding site" evidence="3">
    <location>
        <position position="213"/>
    </location>
    <ligand>
        <name>Fe cation</name>
        <dbReference type="ChEBI" id="CHEBI:24875"/>
    </ligand>
</feature>
<evidence type="ECO:0000256" key="2">
    <source>
        <dbReference type="ARBA" id="ARBA00022729"/>
    </source>
</evidence>
<dbReference type="AlphaFoldDB" id="A0A1T1HDU5"/>
<dbReference type="PANTHER" id="PTHR30006">
    <property type="entry name" value="THIAMINE-BINDING PERIPLASMIC PROTEIN-RELATED"/>
    <property type="match status" value="1"/>
</dbReference>
<dbReference type="PANTHER" id="PTHR30006:SF15">
    <property type="entry name" value="IRON-UTILIZATION PERIPLASMIC PROTEIN"/>
    <property type="match status" value="1"/>
</dbReference>
<sequence length="330" mass="36479">MILTGGAVSAFNAQAADEINIYSDRQAFLMKPILDAFTEETGIKVNVVFAKSGLIQRLKSEGDNSPADLLLTSNVSNLSRAVDAGVTQEVNDSVINKNVPAKFRDADGQWFGLTTRARVVYASKDRIQPGEFKDYEDLADPKFAGRICTRKGDHTYNIALIASMIAHHGEAEAKQWLEGVKANLARKPQGNDRAQVKAVKEGVCDLAVGNSYYYGKMLTNDEQRAWAESVNIVYPNQEGRGTHVNISGMAMTKSSPNRDVALKLMRFLTEDEAQKIYAEQNFEYPVKAGVEASKLVDHWGEFKADDLPLSKVDSFRKRAAMMVNEVGYNN</sequence>
<keyword evidence="3" id="KW-0479">Metal-binding</keyword>